<name>A0A143YH88_9LACT</name>
<dbReference type="GO" id="GO:0005829">
    <property type="term" value="C:cytosol"/>
    <property type="evidence" value="ECO:0007669"/>
    <property type="project" value="TreeGrafter"/>
</dbReference>
<evidence type="ECO:0000256" key="3">
    <source>
        <dbReference type="ARBA" id="ARBA00005081"/>
    </source>
</evidence>
<dbReference type="PANTHER" id="PTHR36204:SF1">
    <property type="entry name" value="N-ACETYLMANNOSAMINE-6-PHOSPHATE 2-EPIMERASE-RELATED"/>
    <property type="match status" value="1"/>
</dbReference>
<comment type="pathway">
    <text evidence="3 7">Amino-sugar metabolism; N-acetylneuraminate degradation; D-fructose 6-phosphate from N-acetylneuraminate: step 3/5.</text>
</comment>
<dbReference type="RefSeq" id="WP_087032179.1">
    <property type="nucleotide sequence ID" value="NZ_FJNE01000003.1"/>
</dbReference>
<accession>A0A143YH88</accession>
<comment type="catalytic activity">
    <reaction evidence="1 7">
        <text>an N-acyl-D-glucosamine 6-phosphate = an N-acyl-D-mannosamine 6-phosphate</text>
        <dbReference type="Rhea" id="RHEA:23932"/>
        <dbReference type="ChEBI" id="CHEBI:57599"/>
        <dbReference type="ChEBI" id="CHEBI:57666"/>
        <dbReference type="EC" id="5.1.3.9"/>
    </reaction>
</comment>
<dbReference type="STRING" id="140314.SAMN04488076_12219"/>
<evidence type="ECO:0000256" key="1">
    <source>
        <dbReference type="ARBA" id="ARBA00000056"/>
    </source>
</evidence>
<dbReference type="Gene3D" id="3.20.20.70">
    <property type="entry name" value="Aldolase class I"/>
    <property type="match status" value="1"/>
</dbReference>
<evidence type="ECO:0000256" key="6">
    <source>
        <dbReference type="ARBA" id="ARBA00023277"/>
    </source>
</evidence>
<dbReference type="NCBIfam" id="NF002231">
    <property type="entry name" value="PRK01130.1"/>
    <property type="match status" value="1"/>
</dbReference>
<proteinExistence type="inferred from homology"/>
<dbReference type="HAMAP" id="MF_01235">
    <property type="entry name" value="ManNAc6P_epimer"/>
    <property type="match status" value="1"/>
</dbReference>
<dbReference type="Proteomes" id="UP000242754">
    <property type="component" value="Unassembled WGS sequence"/>
</dbReference>
<dbReference type="SUPFAM" id="SSF51366">
    <property type="entry name" value="Ribulose-phoshate binding barrel"/>
    <property type="match status" value="1"/>
</dbReference>
<dbReference type="OrthoDB" id="9781704at2"/>
<keyword evidence="6 7" id="KW-0119">Carbohydrate metabolism</keyword>
<gene>
    <name evidence="7" type="primary">nanE</name>
    <name evidence="8" type="ORF">Tpal_1005</name>
</gene>
<dbReference type="Pfam" id="PF04131">
    <property type="entry name" value="NanE"/>
    <property type="match status" value="1"/>
</dbReference>
<evidence type="ECO:0000313" key="9">
    <source>
        <dbReference type="Proteomes" id="UP000242754"/>
    </source>
</evidence>
<dbReference type="EMBL" id="FJNE01000003">
    <property type="protein sequence ID" value="CZQ88526.1"/>
    <property type="molecule type" value="Genomic_DNA"/>
</dbReference>
<keyword evidence="5 7" id="KW-0413">Isomerase</keyword>
<dbReference type="PANTHER" id="PTHR36204">
    <property type="entry name" value="N-ACETYLMANNOSAMINE-6-PHOSPHATE 2-EPIMERASE-RELATED"/>
    <property type="match status" value="1"/>
</dbReference>
<evidence type="ECO:0000256" key="4">
    <source>
        <dbReference type="ARBA" id="ARBA00007439"/>
    </source>
</evidence>
<dbReference type="CDD" id="cd04729">
    <property type="entry name" value="NanE"/>
    <property type="match status" value="1"/>
</dbReference>
<dbReference type="EC" id="5.1.3.9" evidence="7"/>
<evidence type="ECO:0000256" key="2">
    <source>
        <dbReference type="ARBA" id="ARBA00002147"/>
    </source>
</evidence>
<protein>
    <recommendedName>
        <fullName evidence="7">Putative N-acetylmannosamine-6-phosphate 2-epimerase</fullName>
        <ecNumber evidence="7">5.1.3.9</ecNumber>
    </recommendedName>
    <alternativeName>
        <fullName evidence="7">ManNAc-6-P epimerase</fullName>
    </alternativeName>
</protein>
<dbReference type="InterPro" id="IPR013785">
    <property type="entry name" value="Aldolase_TIM"/>
</dbReference>
<dbReference type="InterPro" id="IPR011060">
    <property type="entry name" value="RibuloseP-bd_barrel"/>
</dbReference>
<dbReference type="GO" id="GO:0047465">
    <property type="term" value="F:N-acylglucosamine-6-phosphate 2-epimerase activity"/>
    <property type="evidence" value="ECO:0007669"/>
    <property type="project" value="UniProtKB-EC"/>
</dbReference>
<keyword evidence="9" id="KW-1185">Reference proteome</keyword>
<dbReference type="AlphaFoldDB" id="A0A143YH88"/>
<reference evidence="8 9" key="1">
    <citation type="submission" date="2016-02" db="EMBL/GenBank/DDBJ databases">
        <authorList>
            <person name="Wen L."/>
            <person name="He K."/>
            <person name="Yang H."/>
        </authorList>
    </citation>
    <scope>NUCLEOTIDE SEQUENCE [LARGE SCALE GENOMIC DNA]</scope>
    <source>
        <strain evidence="8">Trichococcus palustris</strain>
    </source>
</reference>
<dbReference type="UniPathway" id="UPA00629">
    <property type="reaction ID" value="UER00682"/>
</dbReference>
<dbReference type="GO" id="GO:0006053">
    <property type="term" value="P:N-acetylmannosamine catabolic process"/>
    <property type="evidence" value="ECO:0007669"/>
    <property type="project" value="TreeGrafter"/>
</dbReference>
<evidence type="ECO:0000313" key="8">
    <source>
        <dbReference type="EMBL" id="CZQ88526.1"/>
    </source>
</evidence>
<dbReference type="InterPro" id="IPR007260">
    <property type="entry name" value="NanE"/>
</dbReference>
<evidence type="ECO:0000256" key="5">
    <source>
        <dbReference type="ARBA" id="ARBA00023235"/>
    </source>
</evidence>
<sequence>MKKEDFIKKVRGGIIVSCQAQPGEPLYTEEGGIMPLMALAAEQAGAVGIRAESVRDIQQIKERVDLPIIGIIKRDYPPQAPFITATMKEIDELVETGVEVIALDCTLRERYDGKTINAFIKEIKEKYPEQLFMADIATFEEGLNAFHEGIDFVGTTLSGYTEDSIKQDGPDIALMKKLVDAGVDVIAEGKIHTPDQAKIIQELGVAGIVVGGAITRPKEIAKRFIDNLK</sequence>
<comment type="similarity">
    <text evidence="4 7">Belongs to the NanE family.</text>
</comment>
<organism evidence="8 9">
    <name type="scientific">Trichococcus palustris</name>
    <dbReference type="NCBI Taxonomy" id="140314"/>
    <lineage>
        <taxon>Bacteria</taxon>
        <taxon>Bacillati</taxon>
        <taxon>Bacillota</taxon>
        <taxon>Bacilli</taxon>
        <taxon>Lactobacillales</taxon>
        <taxon>Carnobacteriaceae</taxon>
        <taxon>Trichococcus</taxon>
    </lineage>
</organism>
<dbReference type="GO" id="GO:0005975">
    <property type="term" value="P:carbohydrate metabolic process"/>
    <property type="evidence" value="ECO:0007669"/>
    <property type="project" value="UniProtKB-UniRule"/>
</dbReference>
<dbReference type="GO" id="GO:0019262">
    <property type="term" value="P:N-acetylneuraminate catabolic process"/>
    <property type="evidence" value="ECO:0007669"/>
    <property type="project" value="UniProtKB-UniRule"/>
</dbReference>
<evidence type="ECO:0000256" key="7">
    <source>
        <dbReference type="HAMAP-Rule" id="MF_01235"/>
    </source>
</evidence>
<comment type="function">
    <text evidence="2 7">Converts N-acetylmannosamine-6-phosphate (ManNAc-6-P) to N-acetylglucosamine-6-phosphate (GlcNAc-6-P).</text>
</comment>
<dbReference type="FunFam" id="3.20.20.70:FF:000035">
    <property type="entry name" value="Putative N-acetylmannosamine-6-phosphate 2-epimerase"/>
    <property type="match status" value="1"/>
</dbReference>